<dbReference type="RefSeq" id="WP_064782139.1">
    <property type="nucleotide sequence ID" value="NZ_JPVZ01000010.1"/>
</dbReference>
<keyword evidence="1" id="KW-0472">Membrane</keyword>
<dbReference type="Pfam" id="PF11162">
    <property type="entry name" value="DUF2946"/>
    <property type="match status" value="1"/>
</dbReference>
<dbReference type="EMBL" id="JPVZ01000010">
    <property type="protein sequence ID" value="OAZ08247.1"/>
    <property type="molecule type" value="Genomic_DNA"/>
</dbReference>
<dbReference type="InterPro" id="IPR021333">
    <property type="entry name" value="DUF2946"/>
</dbReference>
<evidence type="ECO:0000313" key="2">
    <source>
        <dbReference type="EMBL" id="OAZ08247.1"/>
    </source>
</evidence>
<comment type="caution">
    <text evidence="2">The sequence shown here is derived from an EMBL/GenBank/DDBJ whole genome shotgun (WGS) entry which is preliminary data.</text>
</comment>
<name>A0A853KWI7_9PROT</name>
<reference evidence="2 3" key="1">
    <citation type="submission" date="2014-07" db="EMBL/GenBank/DDBJ databases">
        <title>Draft genome sequence of Thalassospira tepidiphila 1-1B.</title>
        <authorList>
            <person name="Lai Q."/>
            <person name="Shao Z."/>
        </authorList>
    </citation>
    <scope>NUCLEOTIDE SEQUENCE [LARGE SCALE GENOMIC DNA]</scope>
    <source>
        <strain evidence="2 3">MCCC 1A03514</strain>
    </source>
</reference>
<proteinExistence type="predicted"/>
<keyword evidence="1" id="KW-0812">Transmembrane</keyword>
<dbReference type="Proteomes" id="UP000094009">
    <property type="component" value="Unassembled WGS sequence"/>
</dbReference>
<gene>
    <name evidence="2" type="ORF">TH4_18085</name>
</gene>
<evidence type="ECO:0008006" key="4">
    <source>
        <dbReference type="Google" id="ProtNLM"/>
    </source>
</evidence>
<keyword evidence="1" id="KW-1133">Transmembrane helix</keyword>
<protein>
    <recommendedName>
        <fullName evidence="4">DUF2946 domain-containing protein</fullName>
    </recommendedName>
</protein>
<sequence length="157" mass="16236">MITCKRHNRRSCGISLRRVVQTWLVAFVVLFAGVTQSGLVPALLSGQATGIATASAAEIAPGGDYVLICTPAGIKLVSADTLEGVVASNASGQADEMPAHAFCPLCANHHGAMAAIDLPYVAPVPVIHDVSYAKAIAFVAVNDIPRGRHSRAPPVSI</sequence>
<organism evidence="2 3">
    <name type="scientific">Thalassospira tepidiphila MCCC 1A03514</name>
    <dbReference type="NCBI Taxonomy" id="1177930"/>
    <lineage>
        <taxon>Bacteria</taxon>
        <taxon>Pseudomonadati</taxon>
        <taxon>Pseudomonadota</taxon>
        <taxon>Alphaproteobacteria</taxon>
        <taxon>Rhodospirillales</taxon>
        <taxon>Thalassospiraceae</taxon>
        <taxon>Thalassospira</taxon>
    </lineage>
</organism>
<feature type="transmembrane region" description="Helical" evidence="1">
    <location>
        <begin position="20"/>
        <end position="44"/>
    </location>
</feature>
<evidence type="ECO:0000256" key="1">
    <source>
        <dbReference type="SAM" id="Phobius"/>
    </source>
</evidence>
<accession>A0A853KWI7</accession>
<dbReference type="AlphaFoldDB" id="A0A853KWI7"/>
<evidence type="ECO:0000313" key="3">
    <source>
        <dbReference type="Proteomes" id="UP000094009"/>
    </source>
</evidence>